<gene>
    <name evidence="1" type="ORF">PB1_16574</name>
</gene>
<dbReference type="InterPro" id="IPR017850">
    <property type="entry name" value="Alkaline_phosphatase_core_sf"/>
</dbReference>
<protein>
    <submittedName>
        <fullName evidence="1">Uncharacterized protein</fullName>
    </submittedName>
</protein>
<dbReference type="Gene3D" id="3.40.720.10">
    <property type="entry name" value="Alkaline Phosphatase, subunit A"/>
    <property type="match status" value="1"/>
</dbReference>
<name>I3DY69_BACMT</name>
<dbReference type="EMBL" id="AFEU01000003">
    <property type="protein sequence ID" value="EIJ79190.1"/>
    <property type="molecule type" value="Genomic_DNA"/>
</dbReference>
<dbReference type="Proteomes" id="UP000010523">
    <property type="component" value="Unassembled WGS sequence"/>
</dbReference>
<evidence type="ECO:0000313" key="2">
    <source>
        <dbReference type="Proteomes" id="UP000010523"/>
    </source>
</evidence>
<dbReference type="PATRIC" id="fig|997296.3.peg.3488"/>
<organism evidence="1 2">
    <name type="scientific">Bacillus methanolicus PB1</name>
    <dbReference type="NCBI Taxonomy" id="997296"/>
    <lineage>
        <taxon>Bacteria</taxon>
        <taxon>Bacillati</taxon>
        <taxon>Bacillota</taxon>
        <taxon>Bacilli</taxon>
        <taxon>Bacillales</taxon>
        <taxon>Bacillaceae</taxon>
        <taxon>Bacillus</taxon>
    </lineage>
</organism>
<proteinExistence type="predicted"/>
<comment type="caution">
    <text evidence="1">The sequence shown here is derived from an EMBL/GenBank/DDBJ whole genome shotgun (WGS) entry which is preliminary data.</text>
</comment>
<sequence>MSVAPTIAYLLGAPYPSRSRGKVLLDAINEAKDEVKHA</sequence>
<dbReference type="AlphaFoldDB" id="I3DY69"/>
<dbReference type="STRING" id="997296.PB1_16574"/>
<accession>I3DY69</accession>
<keyword evidence="2" id="KW-1185">Reference proteome</keyword>
<evidence type="ECO:0000313" key="1">
    <source>
        <dbReference type="EMBL" id="EIJ79190.1"/>
    </source>
</evidence>
<reference evidence="1 2" key="1">
    <citation type="journal article" date="2012" name="Appl. Environ. Microbiol.">
        <title>Genome Sequence of Thermotolerant Bacillus methanolicus: Features and Regulation Related to Methylotrophy and Production of L-Lysine and L-Glutamate from Methanol.</title>
        <authorList>
            <person name="Heggeset T.M."/>
            <person name="Krog A."/>
            <person name="Balzer S."/>
            <person name="Wentzel A."/>
            <person name="Ellingsen T.E."/>
            <person name="Brautaset T."/>
        </authorList>
    </citation>
    <scope>NUCLEOTIDE SEQUENCE [LARGE SCALE GENOMIC DNA]</scope>
    <source>
        <strain evidence="1 2">PB1</strain>
    </source>
</reference>